<dbReference type="Gene3D" id="1.10.10.1150">
    <property type="entry name" value="Coenzyme PQQ synthesis protein D (PqqD)"/>
    <property type="match status" value="1"/>
</dbReference>
<protein>
    <submittedName>
        <fullName evidence="1">Coenzyme PQQ synthesis protein D (PqqD)</fullName>
    </submittedName>
</protein>
<evidence type="ECO:0000313" key="2">
    <source>
        <dbReference type="Proteomes" id="UP000192582"/>
    </source>
</evidence>
<reference evidence="1 2" key="1">
    <citation type="submission" date="2017-04" db="EMBL/GenBank/DDBJ databases">
        <authorList>
            <person name="Afonso C.L."/>
            <person name="Miller P.J."/>
            <person name="Scott M.A."/>
            <person name="Spackman E."/>
            <person name="Goraichik I."/>
            <person name="Dimitrov K.M."/>
            <person name="Suarez D.L."/>
            <person name="Swayne D.E."/>
        </authorList>
    </citation>
    <scope>NUCLEOTIDE SEQUENCE [LARGE SCALE GENOMIC DNA]</scope>
    <source>
        <strain evidence="1 2">KR-140</strain>
    </source>
</reference>
<dbReference type="AlphaFoldDB" id="A0A1W1VEP1"/>
<dbReference type="OrthoDB" id="74030at2"/>
<accession>A0A1W1VEP1</accession>
<dbReference type="InterPro" id="IPR041881">
    <property type="entry name" value="PqqD_sf"/>
</dbReference>
<dbReference type="RefSeq" id="WP_084048807.1">
    <property type="nucleotide sequence ID" value="NZ_FWWU01000009.1"/>
</dbReference>
<proteinExistence type="predicted"/>
<evidence type="ECO:0000313" key="1">
    <source>
        <dbReference type="EMBL" id="SMB91842.1"/>
    </source>
</evidence>
<dbReference type="Pfam" id="PF05402">
    <property type="entry name" value="PqqD"/>
    <property type="match status" value="1"/>
</dbReference>
<keyword evidence="2" id="KW-1185">Reference proteome</keyword>
<dbReference type="EMBL" id="FWWU01000009">
    <property type="protein sequence ID" value="SMB91842.1"/>
    <property type="molecule type" value="Genomic_DNA"/>
</dbReference>
<dbReference type="InterPro" id="IPR008792">
    <property type="entry name" value="PQQD"/>
</dbReference>
<name>A0A1W1VEP1_9DEIO</name>
<gene>
    <name evidence="1" type="ORF">SAMN00790413_01316</name>
</gene>
<sequence length="83" mass="8749">MWETDPDVLVTDLGDELILMHAGQGLMFSLNATGRAAWLALPGTPEAVVAALCAAFEVDITQAEADARALLAELAARGVVRRT</sequence>
<dbReference type="Proteomes" id="UP000192582">
    <property type="component" value="Unassembled WGS sequence"/>
</dbReference>
<dbReference type="STRING" id="695939.SAMN00790413_01316"/>
<organism evidence="1 2">
    <name type="scientific">Deinococcus hopiensis KR-140</name>
    <dbReference type="NCBI Taxonomy" id="695939"/>
    <lineage>
        <taxon>Bacteria</taxon>
        <taxon>Thermotogati</taxon>
        <taxon>Deinococcota</taxon>
        <taxon>Deinococci</taxon>
        <taxon>Deinococcales</taxon>
        <taxon>Deinococcaceae</taxon>
        <taxon>Deinococcus</taxon>
    </lineage>
</organism>